<keyword evidence="6" id="KW-1133">Transmembrane helix</keyword>
<accession>A0A4R7ENN1</accession>
<sequence>MNKKRKTRIIFIFFLLLGLLMGIIIYKNKKKPIIAHNESVYKEYIKSIDSLLAYDKDKAREKIEVFYKTVLEKQDTLWLAYVYNYKAEIKQGSALFYLNKARVYAQKINDSILMGKIDYKIGNLYNSGNKYVISLEYYLNADKIFFNKEHLNGLGHVNNMLGSVYFSVNEYHKASVYYNKAEKYFKQIKDTLGEAISLTNKSRVLLKTNKYDLARKDLLKALSVFENLADTTKIIHTLLFLGDTEHNDRNSKLSLFYTDRAYEMALKSKDTLLEKHILLHYGQIYERYDYDKAIQFYEKGIKEGKEEMIDLDSFKNLAILWIQKNEYKKAYKYMERYYQLSDSIKGFEVRSKMEELQWKNELQQQHFENQLLKKESEINKQNYKNRFIIYTILTIFIISVIGLLYFNKVKSSRIIKLENNNLLTKIEFEKELKELREKEFKEELAAKARELNGINIQLLAKNQFFKEVRHILEKSTEYENIEIMAKELWLQLDKLDNQEQDWEQFKEVFEKIHPTFFETISKEAPALTKTEMRICAYIKINMDNSEIATLLNIGHRSLITIRSRIRKKLNLERDKSLECFIKSW</sequence>
<organism evidence="8 9">
    <name type="scientific">Myroides indicus</name>
    <dbReference type="NCBI Taxonomy" id="1323422"/>
    <lineage>
        <taxon>Bacteria</taxon>
        <taxon>Pseudomonadati</taxon>
        <taxon>Bacteroidota</taxon>
        <taxon>Flavobacteriia</taxon>
        <taxon>Flavobacteriales</taxon>
        <taxon>Flavobacteriaceae</taxon>
        <taxon>Myroides</taxon>
    </lineage>
</organism>
<keyword evidence="2" id="KW-0963">Cytoplasm</keyword>
<dbReference type="InterPro" id="IPR000792">
    <property type="entry name" value="Tscrpt_reg_LuxR_C"/>
</dbReference>
<dbReference type="Pfam" id="PF13181">
    <property type="entry name" value="TPR_8"/>
    <property type="match status" value="2"/>
</dbReference>
<dbReference type="InterPro" id="IPR019734">
    <property type="entry name" value="TPR_rpt"/>
</dbReference>
<comment type="caution">
    <text evidence="8">The sequence shown here is derived from an EMBL/GenBank/DDBJ whole genome shotgun (WGS) entry which is preliminary data.</text>
</comment>
<keyword evidence="6" id="KW-0812">Transmembrane</keyword>
<keyword evidence="4" id="KW-0802">TPR repeat</keyword>
<dbReference type="GO" id="GO:0003677">
    <property type="term" value="F:DNA binding"/>
    <property type="evidence" value="ECO:0007669"/>
    <property type="project" value="InterPro"/>
</dbReference>
<dbReference type="Gene3D" id="1.10.10.10">
    <property type="entry name" value="Winged helix-like DNA-binding domain superfamily/Winged helix DNA-binding domain"/>
    <property type="match status" value="1"/>
</dbReference>
<evidence type="ECO:0000256" key="5">
    <source>
        <dbReference type="ARBA" id="ARBA00038253"/>
    </source>
</evidence>
<dbReference type="PANTHER" id="PTHR46630">
    <property type="entry name" value="TETRATRICOPEPTIDE REPEAT PROTEIN 29"/>
    <property type="match status" value="1"/>
</dbReference>
<dbReference type="InterPro" id="IPR011990">
    <property type="entry name" value="TPR-like_helical_dom_sf"/>
</dbReference>
<dbReference type="EMBL" id="SOAG01000029">
    <property type="protein sequence ID" value="TDS52969.1"/>
    <property type="molecule type" value="Genomic_DNA"/>
</dbReference>
<evidence type="ECO:0000256" key="1">
    <source>
        <dbReference type="ARBA" id="ARBA00004496"/>
    </source>
</evidence>
<proteinExistence type="inferred from homology"/>
<evidence type="ECO:0000259" key="7">
    <source>
        <dbReference type="SMART" id="SM00421"/>
    </source>
</evidence>
<dbReference type="Gene3D" id="1.25.40.10">
    <property type="entry name" value="Tetratricopeptide repeat domain"/>
    <property type="match status" value="2"/>
</dbReference>
<dbReference type="InterPro" id="IPR051476">
    <property type="entry name" value="Bac_ResReg_Asp_Phosphatase"/>
</dbReference>
<dbReference type="InterPro" id="IPR036388">
    <property type="entry name" value="WH-like_DNA-bd_sf"/>
</dbReference>
<keyword evidence="3" id="KW-0677">Repeat</keyword>
<dbReference type="SMART" id="SM00028">
    <property type="entry name" value="TPR"/>
    <property type="match status" value="3"/>
</dbReference>
<feature type="transmembrane region" description="Helical" evidence="6">
    <location>
        <begin position="387"/>
        <end position="406"/>
    </location>
</feature>
<name>A0A4R7ENN1_9FLAO</name>
<comment type="similarity">
    <text evidence="5">Belongs to the Rap family.</text>
</comment>
<evidence type="ECO:0000256" key="3">
    <source>
        <dbReference type="ARBA" id="ARBA00022737"/>
    </source>
</evidence>
<comment type="subcellular location">
    <subcellularLocation>
        <location evidence="1">Cytoplasm</location>
    </subcellularLocation>
</comment>
<evidence type="ECO:0000256" key="2">
    <source>
        <dbReference type="ARBA" id="ARBA00022490"/>
    </source>
</evidence>
<evidence type="ECO:0000313" key="8">
    <source>
        <dbReference type="EMBL" id="TDS52969.1"/>
    </source>
</evidence>
<dbReference type="SUPFAM" id="SSF48452">
    <property type="entry name" value="TPR-like"/>
    <property type="match status" value="1"/>
</dbReference>
<evidence type="ECO:0000256" key="4">
    <source>
        <dbReference type="ARBA" id="ARBA00022803"/>
    </source>
</evidence>
<dbReference type="SUPFAM" id="SSF46894">
    <property type="entry name" value="C-terminal effector domain of the bipartite response regulators"/>
    <property type="match status" value="1"/>
</dbReference>
<dbReference type="AlphaFoldDB" id="A0A4R7ENN1"/>
<dbReference type="PANTHER" id="PTHR46630:SF1">
    <property type="entry name" value="TETRATRICOPEPTIDE REPEAT PROTEIN 29"/>
    <property type="match status" value="1"/>
</dbReference>
<evidence type="ECO:0000313" key="9">
    <source>
        <dbReference type="Proteomes" id="UP000295215"/>
    </source>
</evidence>
<dbReference type="GO" id="GO:0006355">
    <property type="term" value="P:regulation of DNA-templated transcription"/>
    <property type="evidence" value="ECO:0007669"/>
    <property type="project" value="InterPro"/>
</dbReference>
<dbReference type="GO" id="GO:0005737">
    <property type="term" value="C:cytoplasm"/>
    <property type="evidence" value="ECO:0007669"/>
    <property type="project" value="UniProtKB-SubCell"/>
</dbReference>
<keyword evidence="6" id="KW-0472">Membrane</keyword>
<feature type="transmembrane region" description="Helical" evidence="6">
    <location>
        <begin position="9"/>
        <end position="26"/>
    </location>
</feature>
<dbReference type="Proteomes" id="UP000295215">
    <property type="component" value="Unassembled WGS sequence"/>
</dbReference>
<evidence type="ECO:0000256" key="6">
    <source>
        <dbReference type="SAM" id="Phobius"/>
    </source>
</evidence>
<dbReference type="SMART" id="SM00421">
    <property type="entry name" value="HTH_LUXR"/>
    <property type="match status" value="1"/>
</dbReference>
<protein>
    <submittedName>
        <fullName evidence="8">Tetratricopeptide repeat protein</fullName>
    </submittedName>
</protein>
<gene>
    <name evidence="8" type="ORF">C8P70_1292</name>
</gene>
<dbReference type="InterPro" id="IPR016032">
    <property type="entry name" value="Sig_transdc_resp-reg_C-effctor"/>
</dbReference>
<feature type="domain" description="HTH luxR-type" evidence="7">
    <location>
        <begin position="524"/>
        <end position="581"/>
    </location>
</feature>
<reference evidence="8 9" key="1">
    <citation type="submission" date="2019-03" db="EMBL/GenBank/DDBJ databases">
        <title>Genomic Encyclopedia of Archaeal and Bacterial Type Strains, Phase II (KMG-II): from individual species to whole genera.</title>
        <authorList>
            <person name="Goeker M."/>
        </authorList>
    </citation>
    <scope>NUCLEOTIDE SEQUENCE [LARGE SCALE GENOMIC DNA]</scope>
    <source>
        <strain evidence="8 9">DSM 28213</strain>
    </source>
</reference>
<keyword evidence="9" id="KW-1185">Reference proteome</keyword>